<dbReference type="CDD" id="cd06589">
    <property type="entry name" value="GH31"/>
    <property type="match status" value="1"/>
</dbReference>
<dbReference type="InterPro" id="IPR048395">
    <property type="entry name" value="Glyco_hydro_31_C"/>
</dbReference>
<gene>
    <name evidence="7" type="ORF">ISN74_01685</name>
</gene>
<keyword evidence="2" id="KW-0326">Glycosidase</keyword>
<dbReference type="Pfam" id="PF21365">
    <property type="entry name" value="Glyco_hydro_31_3rd"/>
    <property type="match status" value="1"/>
</dbReference>
<evidence type="ECO:0000256" key="3">
    <source>
        <dbReference type="SAM" id="SignalP"/>
    </source>
</evidence>
<proteinExistence type="inferred from homology"/>
<dbReference type="Gene3D" id="2.60.40.1180">
    <property type="entry name" value="Golgi alpha-mannosidase II"/>
    <property type="match status" value="2"/>
</dbReference>
<accession>A0ABX7GY70</accession>
<reference evidence="7 8" key="1">
    <citation type="submission" date="2020-10" db="EMBL/GenBank/DDBJ databases">
        <title>Phylogeny of dyella-like bacteria.</title>
        <authorList>
            <person name="Fu J."/>
        </authorList>
    </citation>
    <scope>NUCLEOTIDE SEQUENCE [LARGE SCALE GENOMIC DNA]</scope>
    <source>
        <strain evidence="7 8">DHOB09</strain>
    </source>
</reference>
<protein>
    <submittedName>
        <fullName evidence="7">Glycoside hydrolase family 31 protein</fullName>
    </submittedName>
</protein>
<organism evidence="7 8">
    <name type="scientific">Dyella caseinilytica</name>
    <dbReference type="NCBI Taxonomy" id="1849581"/>
    <lineage>
        <taxon>Bacteria</taxon>
        <taxon>Pseudomonadati</taxon>
        <taxon>Pseudomonadota</taxon>
        <taxon>Gammaproteobacteria</taxon>
        <taxon>Lysobacterales</taxon>
        <taxon>Rhodanobacteraceae</taxon>
        <taxon>Dyella</taxon>
    </lineage>
</organism>
<sequence length="791" mass="87443">MRTRRNLAIGGLFLVATLSIQAGSPDTGGTGFQLEHVDEHGMVLVHGKDRIMLRFLAPDTLQVHGMPDGINTPASLVMDPHASHQALSNLHVSSTADAATLGTDALTVTWDKHTARLNIEDGQGHALLQTDPATLMDGHIDLQHDAADTLYGIGGYDAFEPAKDGVIRSGVQVAKAGEQGYPGAPFVWSTRGYGVLVDTIGAKFDLDGGAIRVSGISHPDISFDVIAGAPPQIFKALSTLSGTPPLFPKWAMGFTNSQWGSDQQELLAIVHGYRARHIPIDNFTFDFDWKAWGDDNYGEFRWNATKFPDGPSGKLKQTMDELGMHMTGIMKPRIHVDTVEGRYAEAHGYWAAGRPQTTDYFSLKPVREVDFDQAAVRTWFFNADLRHSFETGIVGWWNDEADDTNSDTQFLNMQRALYDGQRAFTPIRVWSINRDFYLGSQRYAYGLWSGDIDTGFDSMAAQRQRMLSAIDVGEMKWGMDTGGFKGHPDNENYARWMQFAAFVPIFRVHGTLGEKRQPWMYGPVAEKVATDAIRLRYALIPYIYSYDRAATTEGVGVVRPLFFDYPDDPQVRDDVDAWMFGDGLLVAPVVAKGQTQKDIYLPEGQWIDYFKGTLYQGGQTIHYAVDSKNWSDIPLFIREGAIIPMQPVMDYVGEHPVTELSVDAFPTDHATYFDYYDDDGATYAYEHGAFFSQRLGLQRTAEGVIFNTDAAKGSFKPALRTYLVKIHGTAAQHVNANGHAVRPFPSLDALNAASGDEGWASGQDRYGPVTWVRLAAGSAAKLVLDTGSTQH</sequence>
<dbReference type="InterPro" id="IPR017853">
    <property type="entry name" value="GH"/>
</dbReference>
<dbReference type="Proteomes" id="UP000663181">
    <property type="component" value="Chromosome"/>
</dbReference>
<evidence type="ECO:0000259" key="6">
    <source>
        <dbReference type="Pfam" id="PF21365"/>
    </source>
</evidence>
<comment type="similarity">
    <text evidence="1 2">Belongs to the glycosyl hydrolase 31 family.</text>
</comment>
<dbReference type="InterPro" id="IPR000322">
    <property type="entry name" value="Glyco_hydro_31_TIM"/>
</dbReference>
<feature type="domain" description="Glycoside hydrolase family 31 TIM barrel" evidence="4">
    <location>
        <begin position="244"/>
        <end position="545"/>
    </location>
</feature>
<evidence type="ECO:0000313" key="8">
    <source>
        <dbReference type="Proteomes" id="UP000663181"/>
    </source>
</evidence>
<dbReference type="PANTHER" id="PTHR43863:SF2">
    <property type="entry name" value="MALTASE-GLUCOAMYLASE"/>
    <property type="match status" value="1"/>
</dbReference>
<evidence type="ECO:0000259" key="4">
    <source>
        <dbReference type="Pfam" id="PF01055"/>
    </source>
</evidence>
<keyword evidence="8" id="KW-1185">Reference proteome</keyword>
<keyword evidence="2 7" id="KW-0378">Hydrolase</keyword>
<dbReference type="Gene3D" id="3.20.20.80">
    <property type="entry name" value="Glycosidases"/>
    <property type="match status" value="1"/>
</dbReference>
<dbReference type="SUPFAM" id="SSF51445">
    <property type="entry name" value="(Trans)glycosidases"/>
    <property type="match status" value="1"/>
</dbReference>
<evidence type="ECO:0000256" key="1">
    <source>
        <dbReference type="ARBA" id="ARBA00007806"/>
    </source>
</evidence>
<feature type="domain" description="DUF5110" evidence="5">
    <location>
        <begin position="660"/>
        <end position="728"/>
    </location>
</feature>
<dbReference type="Pfam" id="PF01055">
    <property type="entry name" value="Glyco_hydro_31_2nd"/>
    <property type="match status" value="1"/>
</dbReference>
<dbReference type="InterPro" id="IPR033403">
    <property type="entry name" value="DUF5110"/>
</dbReference>
<feature type="domain" description="Glycosyl hydrolase family 31 C-terminal" evidence="6">
    <location>
        <begin position="555"/>
        <end position="643"/>
    </location>
</feature>
<dbReference type="InterPro" id="IPR011013">
    <property type="entry name" value="Gal_mutarotase_sf_dom"/>
</dbReference>
<name>A0ABX7GY70_9GAMM</name>
<dbReference type="EMBL" id="CP064030">
    <property type="protein sequence ID" value="QRN54140.1"/>
    <property type="molecule type" value="Genomic_DNA"/>
</dbReference>
<evidence type="ECO:0000313" key="7">
    <source>
        <dbReference type="EMBL" id="QRN54140.1"/>
    </source>
</evidence>
<feature type="chain" id="PRO_5047191676" evidence="3">
    <location>
        <begin position="23"/>
        <end position="791"/>
    </location>
</feature>
<feature type="signal peptide" evidence="3">
    <location>
        <begin position="1"/>
        <end position="22"/>
    </location>
</feature>
<evidence type="ECO:0000259" key="5">
    <source>
        <dbReference type="Pfam" id="PF17137"/>
    </source>
</evidence>
<dbReference type="GO" id="GO:0016787">
    <property type="term" value="F:hydrolase activity"/>
    <property type="evidence" value="ECO:0007669"/>
    <property type="project" value="UniProtKB-KW"/>
</dbReference>
<dbReference type="SUPFAM" id="SSF74650">
    <property type="entry name" value="Galactose mutarotase-like"/>
    <property type="match status" value="1"/>
</dbReference>
<evidence type="ECO:0000256" key="2">
    <source>
        <dbReference type="RuleBase" id="RU361185"/>
    </source>
</evidence>
<dbReference type="PANTHER" id="PTHR43863">
    <property type="entry name" value="HYDROLASE, PUTATIVE (AFU_ORTHOLOGUE AFUA_1G03140)-RELATED"/>
    <property type="match status" value="1"/>
</dbReference>
<dbReference type="InterPro" id="IPR013780">
    <property type="entry name" value="Glyco_hydro_b"/>
</dbReference>
<dbReference type="Gene3D" id="2.60.40.1760">
    <property type="entry name" value="glycosyl hydrolase (family 31)"/>
    <property type="match status" value="1"/>
</dbReference>
<keyword evidence="3" id="KW-0732">Signal</keyword>
<dbReference type="SUPFAM" id="SSF51011">
    <property type="entry name" value="Glycosyl hydrolase domain"/>
    <property type="match status" value="1"/>
</dbReference>
<dbReference type="Pfam" id="PF17137">
    <property type="entry name" value="DUF5110"/>
    <property type="match status" value="1"/>
</dbReference>
<dbReference type="RefSeq" id="WP_188796767.1">
    <property type="nucleotide sequence ID" value="NZ_BMIZ01000001.1"/>
</dbReference>
<dbReference type="InterPro" id="IPR051816">
    <property type="entry name" value="Glycosyl_Hydrolase_31"/>
</dbReference>